<dbReference type="Gene3D" id="3.40.50.1820">
    <property type="entry name" value="alpha/beta hydrolase"/>
    <property type="match status" value="1"/>
</dbReference>
<proteinExistence type="predicted"/>
<dbReference type="InterPro" id="IPR029058">
    <property type="entry name" value="AB_hydrolase_fold"/>
</dbReference>
<dbReference type="InterPro" id="IPR000073">
    <property type="entry name" value="AB_hydrolase_1"/>
</dbReference>
<organism evidence="2">
    <name type="scientific">marine metagenome</name>
    <dbReference type="NCBI Taxonomy" id="408172"/>
    <lineage>
        <taxon>unclassified sequences</taxon>
        <taxon>metagenomes</taxon>
        <taxon>ecological metagenomes</taxon>
    </lineage>
</organism>
<dbReference type="PRINTS" id="PR00111">
    <property type="entry name" value="ABHYDROLASE"/>
</dbReference>
<dbReference type="PANTHER" id="PTHR43433:SF5">
    <property type="entry name" value="AB HYDROLASE-1 DOMAIN-CONTAINING PROTEIN"/>
    <property type="match status" value="1"/>
</dbReference>
<dbReference type="Pfam" id="PF00561">
    <property type="entry name" value="Abhydrolase_1"/>
    <property type="match status" value="1"/>
</dbReference>
<name>A0A381YNW2_9ZZZZ</name>
<dbReference type="AlphaFoldDB" id="A0A381YNW2"/>
<protein>
    <recommendedName>
        <fullName evidence="1">AB hydrolase-1 domain-containing protein</fullName>
    </recommendedName>
</protein>
<reference evidence="2" key="1">
    <citation type="submission" date="2018-05" db="EMBL/GenBank/DDBJ databases">
        <authorList>
            <person name="Lanie J.A."/>
            <person name="Ng W.-L."/>
            <person name="Kazmierczak K.M."/>
            <person name="Andrzejewski T.M."/>
            <person name="Davidsen T.M."/>
            <person name="Wayne K.J."/>
            <person name="Tettelin H."/>
            <person name="Glass J.I."/>
            <person name="Rusch D."/>
            <person name="Podicherti R."/>
            <person name="Tsui H.-C.T."/>
            <person name="Winkler M.E."/>
        </authorList>
    </citation>
    <scope>NUCLEOTIDE SEQUENCE</scope>
</reference>
<evidence type="ECO:0000259" key="1">
    <source>
        <dbReference type="Pfam" id="PF00561"/>
    </source>
</evidence>
<evidence type="ECO:0000313" key="2">
    <source>
        <dbReference type="EMBL" id="SVA78624.1"/>
    </source>
</evidence>
<dbReference type="PANTHER" id="PTHR43433">
    <property type="entry name" value="HYDROLASE, ALPHA/BETA FOLD FAMILY PROTEIN"/>
    <property type="match status" value="1"/>
</dbReference>
<dbReference type="EMBL" id="UINC01018669">
    <property type="protein sequence ID" value="SVA78624.1"/>
    <property type="molecule type" value="Genomic_DNA"/>
</dbReference>
<accession>A0A381YNW2</accession>
<feature type="domain" description="AB hydrolase-1" evidence="1">
    <location>
        <begin position="1"/>
        <end position="229"/>
    </location>
</feature>
<dbReference type="SUPFAM" id="SSF53474">
    <property type="entry name" value="alpha/beta-Hydrolases"/>
    <property type="match status" value="1"/>
</dbReference>
<sequence length="249" mass="28851">MVRNILKNDFRVIRFDNRGLGMSDWIKDWSNSNSYSLNDMALDTLALANHLKLDKFHLIGYSMGGMISQILAINYPEKILSLTTLMSSGHVFDPEAEKADSKRLGQLRKMIYGYRNKKKELKKALKFHFKLSHLWVGSENYVHNQEKELEKVLYEIKKRNGYNKKAFYQHKKAIKNSGSRYSKLKKIKTPTLIIHGSDDPLIKASHSKKMASLIHGCKLYIIKGMGHDFNKNFKNRINSIILPHILRNS</sequence>
<gene>
    <name evidence="2" type="ORF">METZ01_LOCUS131478</name>
</gene>
<dbReference type="InterPro" id="IPR050471">
    <property type="entry name" value="AB_hydrolase"/>
</dbReference>